<dbReference type="EMBL" id="CAJVPU010038492">
    <property type="protein sequence ID" value="CAG8734957.1"/>
    <property type="molecule type" value="Genomic_DNA"/>
</dbReference>
<dbReference type="Proteomes" id="UP000789702">
    <property type="component" value="Unassembled WGS sequence"/>
</dbReference>
<gene>
    <name evidence="1" type="ORF">DHETER_LOCUS13677</name>
</gene>
<accession>A0ACA9Q5H1</accession>
<sequence>LYVRGTKLVQVPTSIDYEWSCIRQSTITIDDPAKTAVYLL</sequence>
<proteinExistence type="predicted"/>
<evidence type="ECO:0000313" key="2">
    <source>
        <dbReference type="Proteomes" id="UP000789702"/>
    </source>
</evidence>
<feature type="non-terminal residue" evidence="1">
    <location>
        <position position="1"/>
    </location>
</feature>
<protein>
    <submittedName>
        <fullName evidence="1">13044_t:CDS:1</fullName>
    </submittedName>
</protein>
<reference evidence="1" key="1">
    <citation type="submission" date="2021-06" db="EMBL/GenBank/DDBJ databases">
        <authorList>
            <person name="Kallberg Y."/>
            <person name="Tangrot J."/>
            <person name="Rosling A."/>
        </authorList>
    </citation>
    <scope>NUCLEOTIDE SEQUENCE</scope>
    <source>
        <strain evidence="1">IL203A</strain>
    </source>
</reference>
<keyword evidence="2" id="KW-1185">Reference proteome</keyword>
<name>A0ACA9Q5H1_9GLOM</name>
<comment type="caution">
    <text evidence="1">The sequence shown here is derived from an EMBL/GenBank/DDBJ whole genome shotgun (WGS) entry which is preliminary data.</text>
</comment>
<evidence type="ECO:0000313" key="1">
    <source>
        <dbReference type="EMBL" id="CAG8734957.1"/>
    </source>
</evidence>
<organism evidence="1 2">
    <name type="scientific">Dentiscutata heterogama</name>
    <dbReference type="NCBI Taxonomy" id="1316150"/>
    <lineage>
        <taxon>Eukaryota</taxon>
        <taxon>Fungi</taxon>
        <taxon>Fungi incertae sedis</taxon>
        <taxon>Mucoromycota</taxon>
        <taxon>Glomeromycotina</taxon>
        <taxon>Glomeromycetes</taxon>
        <taxon>Diversisporales</taxon>
        <taxon>Gigasporaceae</taxon>
        <taxon>Dentiscutata</taxon>
    </lineage>
</organism>